<dbReference type="NCBIfam" id="TIGR03317">
    <property type="entry name" value="ygfZ_signature"/>
    <property type="match status" value="1"/>
</dbReference>
<dbReference type="AlphaFoldDB" id="A0A9J6PDQ4"/>
<dbReference type="InterPro" id="IPR057460">
    <property type="entry name" value="CAF17_C"/>
</dbReference>
<dbReference type="SUPFAM" id="SSF103025">
    <property type="entry name" value="Folate-binding domain"/>
    <property type="match status" value="1"/>
</dbReference>
<keyword evidence="4" id="KW-1185">Reference proteome</keyword>
<evidence type="ECO:0000259" key="2">
    <source>
        <dbReference type="Pfam" id="PF25455"/>
    </source>
</evidence>
<accession>A0A9J6PDQ4</accession>
<dbReference type="GO" id="GO:0016226">
    <property type="term" value="P:iron-sulfur cluster assembly"/>
    <property type="evidence" value="ECO:0007669"/>
    <property type="project" value="TreeGrafter"/>
</dbReference>
<keyword evidence="1" id="KW-0809">Transit peptide</keyword>
<dbReference type="RefSeq" id="WP_269333506.1">
    <property type="nucleotide sequence ID" value="NZ_JAMZFT010000003.1"/>
</dbReference>
<gene>
    <name evidence="3" type="ORF">NJQ99_14055</name>
</gene>
<evidence type="ECO:0000313" key="4">
    <source>
        <dbReference type="Proteomes" id="UP001055804"/>
    </source>
</evidence>
<dbReference type="InterPro" id="IPR045179">
    <property type="entry name" value="YgfZ/GcvT"/>
</dbReference>
<evidence type="ECO:0000256" key="1">
    <source>
        <dbReference type="ARBA" id="ARBA00022946"/>
    </source>
</evidence>
<dbReference type="PANTHER" id="PTHR22602">
    <property type="entry name" value="TRANSFERASE CAF17, MITOCHONDRIAL-RELATED"/>
    <property type="match status" value="1"/>
</dbReference>
<dbReference type="Gene3D" id="3.30.1360.120">
    <property type="entry name" value="Probable tRNA modification gtpase trme, domain 1"/>
    <property type="match status" value="1"/>
</dbReference>
<protein>
    <submittedName>
        <fullName evidence="3">Folate-binding protein</fullName>
    </submittedName>
</protein>
<dbReference type="EMBL" id="JAMZFT010000003">
    <property type="protein sequence ID" value="MCP1337541.1"/>
    <property type="molecule type" value="Genomic_DNA"/>
</dbReference>
<comment type="caution">
    <text evidence="3">The sequence shown here is derived from an EMBL/GenBank/DDBJ whole genome shotgun (WGS) entry which is preliminary data.</text>
</comment>
<evidence type="ECO:0000313" key="3">
    <source>
        <dbReference type="EMBL" id="MCP1337541.1"/>
    </source>
</evidence>
<name>A0A9J6PDQ4_9PROT</name>
<dbReference type="PIRSF" id="PIRSF006487">
    <property type="entry name" value="GcvT"/>
    <property type="match status" value="1"/>
</dbReference>
<dbReference type="InterPro" id="IPR027266">
    <property type="entry name" value="TrmE/GcvT-like"/>
</dbReference>
<organism evidence="3 4">
    <name type="scientific">Futiania mangrovi</name>
    <dbReference type="NCBI Taxonomy" id="2959716"/>
    <lineage>
        <taxon>Bacteria</taxon>
        <taxon>Pseudomonadati</taxon>
        <taxon>Pseudomonadota</taxon>
        <taxon>Alphaproteobacteria</taxon>
        <taxon>Futianiales</taxon>
        <taxon>Futianiaceae</taxon>
        <taxon>Futiania</taxon>
    </lineage>
</organism>
<dbReference type="InterPro" id="IPR017703">
    <property type="entry name" value="YgfZ/GCV_T_CS"/>
</dbReference>
<feature type="domain" description="CAF17 C-terminal" evidence="2">
    <location>
        <begin position="217"/>
        <end position="284"/>
    </location>
</feature>
<reference evidence="3" key="1">
    <citation type="submission" date="2022-06" db="EMBL/GenBank/DDBJ databases">
        <title>Isolation and Genomics of Futiania mangrovii gen. nov., sp. nov., a Rare and Metabolically-versatile member in the Class Alphaproteobacteria.</title>
        <authorList>
            <person name="Liu L."/>
            <person name="Huang W.-C."/>
            <person name="Pan J."/>
            <person name="Li J."/>
            <person name="Huang Y."/>
            <person name="Du H."/>
            <person name="Liu Y."/>
            <person name="Li M."/>
        </authorList>
    </citation>
    <scope>NUCLEOTIDE SEQUENCE</scope>
    <source>
        <strain evidence="3">FT118</strain>
    </source>
</reference>
<dbReference type="PANTHER" id="PTHR22602:SF0">
    <property type="entry name" value="TRANSFERASE CAF17, MITOCHONDRIAL-RELATED"/>
    <property type="match status" value="1"/>
</dbReference>
<sequence>MTASGLIDTRRAMLAVRGPDARTFLQGILTNDVGRLGPETPVYAALLSPQGKVLFDMILAWWNDAVLLDAEADRLPDLARRLALYRLRAKAEIGEMPEIAVGLLWGADAGAIAEAAGRENPDLRVLPDPRLPDLGYRLYGARADVEAALAAAEPATAEDWTRHRLALGVPEAPDDIRADETFWLEANAALLNGVDFRKGCYVGQEVTARMHHKTVLRKRLVPLSFDGGTPEPGTALMAGEKEAGTVTSALDGRGIGLVRLDRWEDAETVTADGLTAHMVAPGWLAPALTGSAA</sequence>
<dbReference type="Proteomes" id="UP001055804">
    <property type="component" value="Unassembled WGS sequence"/>
</dbReference>
<dbReference type="Pfam" id="PF25455">
    <property type="entry name" value="Beta-barrel_CAF17_C"/>
    <property type="match status" value="1"/>
</dbReference>
<proteinExistence type="predicted"/>